<dbReference type="Pfam" id="PF00622">
    <property type="entry name" value="SPRY"/>
    <property type="match status" value="1"/>
</dbReference>
<feature type="domain" description="B30.2/SPRY" evidence="2">
    <location>
        <begin position="59"/>
        <end position="250"/>
    </location>
</feature>
<evidence type="ECO:0000313" key="3">
    <source>
        <dbReference type="EMBL" id="CAG8452872.1"/>
    </source>
</evidence>
<evidence type="ECO:0000259" key="2">
    <source>
        <dbReference type="PROSITE" id="PS50188"/>
    </source>
</evidence>
<organism evidence="3 4">
    <name type="scientific">Diversispora eburnea</name>
    <dbReference type="NCBI Taxonomy" id="1213867"/>
    <lineage>
        <taxon>Eukaryota</taxon>
        <taxon>Fungi</taxon>
        <taxon>Fungi incertae sedis</taxon>
        <taxon>Mucoromycota</taxon>
        <taxon>Glomeromycotina</taxon>
        <taxon>Glomeromycetes</taxon>
        <taxon>Diversisporales</taxon>
        <taxon>Diversisporaceae</taxon>
        <taxon>Diversispora</taxon>
    </lineage>
</organism>
<dbReference type="InterPro" id="IPR013320">
    <property type="entry name" value="ConA-like_dom_sf"/>
</dbReference>
<dbReference type="SUPFAM" id="SSF49899">
    <property type="entry name" value="Concanavalin A-like lectins/glucanases"/>
    <property type="match status" value="1"/>
</dbReference>
<dbReference type="AlphaFoldDB" id="A0A9N8VJQ4"/>
<dbReference type="OrthoDB" id="258495at2759"/>
<dbReference type="InterPro" id="IPR001870">
    <property type="entry name" value="B30.2/SPRY"/>
</dbReference>
<dbReference type="Gene3D" id="2.60.120.920">
    <property type="match status" value="1"/>
</dbReference>
<sequence length="287" mass="32175">MISITEENSEIAASTRSYLPSFMERSSRIQPSLRPPILDATSNDKAERYSIQNPPQEKLPPPNSVILIQGLGGAKAWEWEPVEDLLAQQDVSIEKETNIVTFHKRKIATVQTNYPFFIPQAEGDKLYEAPFETPTTMPHRQGQMLHYFEITVLENPEGQNTLPGWNIHSVSYQSADGLKYNDSIKGEKFSEPWGEGDTIGCGYNPDIGQVFFTKNGTFRIAFTGINHIWYPTIGSTGPCTLKANFGDDFDNEYLYDSAKGYGPGGPLLRSSIRRSRPVRRSTSDSNK</sequence>
<feature type="region of interest" description="Disordered" evidence="1">
    <location>
        <begin position="266"/>
        <end position="287"/>
    </location>
</feature>
<comment type="caution">
    <text evidence="3">The sequence shown here is derived from an EMBL/GenBank/DDBJ whole genome shotgun (WGS) entry which is preliminary data.</text>
</comment>
<accession>A0A9N8VJQ4</accession>
<dbReference type="InterPro" id="IPR043136">
    <property type="entry name" value="B30.2/SPRY_sf"/>
</dbReference>
<dbReference type="SMART" id="SM00449">
    <property type="entry name" value="SPRY"/>
    <property type="match status" value="1"/>
</dbReference>
<proteinExistence type="predicted"/>
<dbReference type="InterPro" id="IPR050618">
    <property type="entry name" value="Ubq-SigPath_Reg"/>
</dbReference>
<dbReference type="InterPro" id="IPR003877">
    <property type="entry name" value="SPRY_dom"/>
</dbReference>
<dbReference type="EMBL" id="CAJVPK010000118">
    <property type="protein sequence ID" value="CAG8452872.1"/>
    <property type="molecule type" value="Genomic_DNA"/>
</dbReference>
<dbReference type="Proteomes" id="UP000789706">
    <property type="component" value="Unassembled WGS sequence"/>
</dbReference>
<name>A0A9N8VJQ4_9GLOM</name>
<keyword evidence="4" id="KW-1185">Reference proteome</keyword>
<dbReference type="PANTHER" id="PTHR12864">
    <property type="entry name" value="RAN BINDING PROTEIN 9-RELATED"/>
    <property type="match status" value="1"/>
</dbReference>
<evidence type="ECO:0000256" key="1">
    <source>
        <dbReference type="SAM" id="MobiDB-lite"/>
    </source>
</evidence>
<dbReference type="InterPro" id="IPR044736">
    <property type="entry name" value="Gid1/RanBPM/SPLA_SPRY"/>
</dbReference>
<dbReference type="PROSITE" id="PS50188">
    <property type="entry name" value="B302_SPRY"/>
    <property type="match status" value="1"/>
</dbReference>
<evidence type="ECO:0000313" key="4">
    <source>
        <dbReference type="Proteomes" id="UP000789706"/>
    </source>
</evidence>
<dbReference type="CDD" id="cd12885">
    <property type="entry name" value="SPRY_RanBP_like"/>
    <property type="match status" value="1"/>
</dbReference>
<protein>
    <submittedName>
        <fullName evidence="3">6638_t:CDS:1</fullName>
    </submittedName>
</protein>
<reference evidence="3" key="1">
    <citation type="submission" date="2021-06" db="EMBL/GenBank/DDBJ databases">
        <authorList>
            <person name="Kallberg Y."/>
            <person name="Tangrot J."/>
            <person name="Rosling A."/>
        </authorList>
    </citation>
    <scope>NUCLEOTIDE SEQUENCE</scope>
    <source>
        <strain evidence="3">AZ414A</strain>
    </source>
</reference>
<gene>
    <name evidence="3" type="ORF">DEBURN_LOCUS2243</name>
</gene>